<dbReference type="OrthoDB" id="432282at2759"/>
<comment type="caution">
    <text evidence="2">The sequence shown here is derived from an EMBL/GenBank/DDBJ whole genome shotgun (WGS) entry which is preliminary data.</text>
</comment>
<reference evidence="2 3" key="1">
    <citation type="submission" date="2016-02" db="EMBL/GenBank/DDBJ databases">
        <title>Genome analysis of coral dinoflagellate symbionts highlights evolutionary adaptations to a symbiotic lifestyle.</title>
        <authorList>
            <person name="Aranda M."/>
            <person name="Li Y."/>
            <person name="Liew Y.J."/>
            <person name="Baumgarten S."/>
            <person name="Simakov O."/>
            <person name="Wilson M."/>
            <person name="Piel J."/>
            <person name="Ashoor H."/>
            <person name="Bougouffa S."/>
            <person name="Bajic V.B."/>
            <person name="Ryu T."/>
            <person name="Ravasi T."/>
            <person name="Bayer T."/>
            <person name="Micklem G."/>
            <person name="Kim H."/>
            <person name="Bhak J."/>
            <person name="Lajeunesse T.C."/>
            <person name="Voolstra C.R."/>
        </authorList>
    </citation>
    <scope>NUCLEOTIDE SEQUENCE [LARGE SCALE GENOMIC DNA]</scope>
    <source>
        <strain evidence="2 3">CCMP2467</strain>
    </source>
</reference>
<dbReference type="Proteomes" id="UP000186817">
    <property type="component" value="Unassembled WGS sequence"/>
</dbReference>
<dbReference type="EMBL" id="LSRX01000677">
    <property type="protein sequence ID" value="OLP91160.1"/>
    <property type="molecule type" value="Genomic_DNA"/>
</dbReference>
<feature type="region of interest" description="Disordered" evidence="1">
    <location>
        <begin position="141"/>
        <end position="161"/>
    </location>
</feature>
<dbReference type="Gene3D" id="1.20.1270.60">
    <property type="entry name" value="Arfaptin homology (AH) domain/BAR domain"/>
    <property type="match status" value="1"/>
</dbReference>
<feature type="compositionally biased region" description="Polar residues" evidence="1">
    <location>
        <begin position="239"/>
        <end position="252"/>
    </location>
</feature>
<dbReference type="AlphaFoldDB" id="A0A1Q9D7M2"/>
<evidence type="ECO:0000256" key="1">
    <source>
        <dbReference type="SAM" id="MobiDB-lite"/>
    </source>
</evidence>
<protein>
    <submittedName>
        <fullName evidence="2">Uncharacterized protein</fullName>
    </submittedName>
</protein>
<feature type="compositionally biased region" description="Acidic residues" evidence="1">
    <location>
        <begin position="257"/>
        <end position="267"/>
    </location>
</feature>
<accession>A0A1Q9D7M2</accession>
<proteinExistence type="predicted"/>
<evidence type="ECO:0000313" key="3">
    <source>
        <dbReference type="Proteomes" id="UP000186817"/>
    </source>
</evidence>
<sequence length="352" mass="37775">MKALRHTLQKHNITRHWVGLDPDYDAQPSEEKELLQELEWQRTLTQNLTSYSTALESAVQSLLQAQQKLSDVGLELLCPGTTGVLQTLRATLARVRQGTEAVKMPLSGHLQTLDACASEVKRLEEARALSKHYEEKVEQLSREVERNNKAGKPVSSTEARLERNREKLQQAAAQAAEASQVAQRALRACGDRRPQLAEHARALTATMSSTLASANASAYTAPVATVLALPHGTGAGASISPSQVSPAESPNRFNPFAEEDEGQEGQEDNSLNPFAAEIHGSARAADSSSPSKASHQSEVQSHWTTVPPSESSEEPSNDVPPVSSLSPWAEATDTSAVANTPGQLKAADALKA</sequence>
<keyword evidence="3" id="KW-1185">Reference proteome</keyword>
<name>A0A1Q9D7M2_SYMMI</name>
<organism evidence="2 3">
    <name type="scientific">Symbiodinium microadriaticum</name>
    <name type="common">Dinoflagellate</name>
    <name type="synonym">Zooxanthella microadriatica</name>
    <dbReference type="NCBI Taxonomy" id="2951"/>
    <lineage>
        <taxon>Eukaryota</taxon>
        <taxon>Sar</taxon>
        <taxon>Alveolata</taxon>
        <taxon>Dinophyceae</taxon>
        <taxon>Suessiales</taxon>
        <taxon>Symbiodiniaceae</taxon>
        <taxon>Symbiodinium</taxon>
    </lineage>
</organism>
<feature type="compositionally biased region" description="Polar residues" evidence="1">
    <location>
        <begin position="286"/>
        <end position="304"/>
    </location>
</feature>
<feature type="compositionally biased region" description="Polar residues" evidence="1">
    <location>
        <begin position="332"/>
        <end position="342"/>
    </location>
</feature>
<feature type="region of interest" description="Disordered" evidence="1">
    <location>
        <begin position="236"/>
        <end position="352"/>
    </location>
</feature>
<dbReference type="SUPFAM" id="SSF103657">
    <property type="entry name" value="BAR/IMD domain-like"/>
    <property type="match status" value="1"/>
</dbReference>
<gene>
    <name evidence="2" type="ORF">AK812_SmicGene27167</name>
</gene>
<dbReference type="InterPro" id="IPR027267">
    <property type="entry name" value="AH/BAR_dom_sf"/>
</dbReference>
<evidence type="ECO:0000313" key="2">
    <source>
        <dbReference type="EMBL" id="OLP91160.1"/>
    </source>
</evidence>